<sequence>MLARYILSSNRRLLRCISDAPVNSPKAAENEQWLQNLDKARYESKRVRDEVDQNAIQEDKDSKFLEGPGGFKYKIASKSQESTYIIVKSPLSNFTSVEYLQRNKNRKIQQSNFVDLKIVKCRSGNGGNGMVSFFRDAGRSIGPPDGGDGGNGGSVYIQAVPGINTLAKLKNTYIADDGKSGAAGQLDGANGRDILLTVPVGTVVKWCMDPTVVRKFIDKKVRSNQGDSLRNILNSNMVTMQCRGMYELDRIPRKIQLFRNSYEPGSGWLFKGKDEDYHLEKDWFIALNKKVTNHDLEIITQELENDSFPLFGLDLYKPTEKPICLLKGGAGGLGNMHFLTNLIRNPRFAKSGRAGIEQCFLFELKALADLGLVGLPNAGKSTILNQISNARPRVGHWEFTTMHPTIGTVSLGIDKPSFTVADIPGIIKDASIDKGLGLEFLRHIERSNGWVFVISLEKESPIDDLHTLIGELGGMEKVVSKNILVVCNKADIDSDKPTISLTKYLRIEQFCKAQNWDVIPISALNGENIDILLEKMAKCAGKL</sequence>
<evidence type="ECO:0000313" key="6">
    <source>
        <dbReference type="EMBL" id="AET39878.1"/>
    </source>
</evidence>
<evidence type="ECO:0000256" key="3">
    <source>
        <dbReference type="ARBA" id="ARBA00023134"/>
    </source>
</evidence>
<dbReference type="GO" id="GO:0005525">
    <property type="term" value="F:GTP binding"/>
    <property type="evidence" value="ECO:0007669"/>
    <property type="project" value="UniProtKB-KW"/>
</dbReference>
<dbReference type="Gene3D" id="3.40.50.300">
    <property type="entry name" value="P-loop containing nucleotide triphosphate hydrolases"/>
    <property type="match status" value="1"/>
</dbReference>
<keyword evidence="3" id="KW-0342">GTP-binding</keyword>
<dbReference type="Pfam" id="PF01926">
    <property type="entry name" value="MMR_HSR1"/>
    <property type="match status" value="1"/>
</dbReference>
<dbReference type="PROSITE" id="PS51710">
    <property type="entry name" value="G_OBG"/>
    <property type="match status" value="1"/>
</dbReference>
<dbReference type="GO" id="GO:1902775">
    <property type="term" value="P:mitochondrial large ribosomal subunit assembly"/>
    <property type="evidence" value="ECO:0007669"/>
    <property type="project" value="EnsemblFungi"/>
</dbReference>
<dbReference type="FunFam" id="2.70.210.12:FF:000001">
    <property type="entry name" value="GTPase Obg"/>
    <property type="match status" value="1"/>
</dbReference>
<protein>
    <recommendedName>
        <fullName evidence="8">Obg family GTPase CgtA</fullName>
    </recommendedName>
</protein>
<dbReference type="InterPro" id="IPR036726">
    <property type="entry name" value="GTP1_OBG_dom_sf"/>
</dbReference>
<dbReference type="GeneID" id="11470316"/>
<evidence type="ECO:0000256" key="1">
    <source>
        <dbReference type="ARBA" id="ARBA00007699"/>
    </source>
</evidence>
<dbReference type="EMBL" id="CP002501">
    <property type="protein sequence ID" value="AET39878.1"/>
    <property type="molecule type" value="Genomic_DNA"/>
</dbReference>
<dbReference type="FunCoup" id="I6NCT6">
    <property type="interactions" value="485"/>
</dbReference>
<dbReference type="InterPro" id="IPR027417">
    <property type="entry name" value="P-loop_NTPase"/>
</dbReference>
<evidence type="ECO:0000259" key="5">
    <source>
        <dbReference type="PROSITE" id="PS51883"/>
    </source>
</evidence>
<dbReference type="PANTHER" id="PTHR11702">
    <property type="entry name" value="DEVELOPMENTALLY REGULATED GTP-BINDING PROTEIN-RELATED"/>
    <property type="match status" value="1"/>
</dbReference>
<dbReference type="OrthoDB" id="347018at2759"/>
<accession>I6NCT6</accession>
<dbReference type="GO" id="GO:0003924">
    <property type="term" value="F:GTPase activity"/>
    <property type="evidence" value="ECO:0007669"/>
    <property type="project" value="InterPro"/>
</dbReference>
<keyword evidence="2" id="KW-0547">Nucleotide-binding</keyword>
<dbReference type="InterPro" id="IPR006169">
    <property type="entry name" value="GTP1_OBG_dom"/>
</dbReference>
<dbReference type="PROSITE" id="PS51883">
    <property type="entry name" value="OBG"/>
    <property type="match status" value="1"/>
</dbReference>
<dbReference type="NCBIfam" id="TIGR00231">
    <property type="entry name" value="small_GTP"/>
    <property type="match status" value="1"/>
</dbReference>
<proteinExistence type="inferred from homology"/>
<evidence type="ECO:0000256" key="2">
    <source>
        <dbReference type="ARBA" id="ARBA00022741"/>
    </source>
</evidence>
<evidence type="ECO:0000313" key="7">
    <source>
        <dbReference type="Proteomes" id="UP000006790"/>
    </source>
</evidence>
<feature type="domain" description="Obg" evidence="5">
    <location>
        <begin position="111"/>
        <end position="367"/>
    </location>
</feature>
<dbReference type="KEGG" id="erc:Ecym_5094"/>
<evidence type="ECO:0000259" key="4">
    <source>
        <dbReference type="PROSITE" id="PS51710"/>
    </source>
</evidence>
<dbReference type="AlphaFoldDB" id="I6NCT6"/>
<dbReference type="InParanoid" id="I6NCT6"/>
<dbReference type="STRING" id="931890.I6NCT6"/>
<organism evidence="6 7">
    <name type="scientific">Eremothecium cymbalariae (strain CBS 270.75 / DBVPG 7215 / KCTC 17166 / NRRL Y-17582)</name>
    <name type="common">Yeast</name>
    <dbReference type="NCBI Taxonomy" id="931890"/>
    <lineage>
        <taxon>Eukaryota</taxon>
        <taxon>Fungi</taxon>
        <taxon>Dikarya</taxon>
        <taxon>Ascomycota</taxon>
        <taxon>Saccharomycotina</taxon>
        <taxon>Saccharomycetes</taxon>
        <taxon>Saccharomycetales</taxon>
        <taxon>Saccharomycetaceae</taxon>
        <taxon>Eremothecium</taxon>
    </lineage>
</organism>
<dbReference type="RefSeq" id="XP_003646695.1">
    <property type="nucleotide sequence ID" value="XM_003646647.1"/>
</dbReference>
<dbReference type="InterPro" id="IPR045086">
    <property type="entry name" value="OBG_GTPase"/>
</dbReference>
<dbReference type="GO" id="GO:0005743">
    <property type="term" value="C:mitochondrial inner membrane"/>
    <property type="evidence" value="ECO:0007669"/>
    <property type="project" value="EnsemblFungi"/>
</dbReference>
<dbReference type="GO" id="GO:0043022">
    <property type="term" value="F:ribosome binding"/>
    <property type="evidence" value="ECO:0007669"/>
    <property type="project" value="EnsemblFungi"/>
</dbReference>
<dbReference type="Gene3D" id="2.70.210.12">
    <property type="entry name" value="GTP1/OBG domain"/>
    <property type="match status" value="1"/>
</dbReference>
<dbReference type="Proteomes" id="UP000006790">
    <property type="component" value="Chromosome 5"/>
</dbReference>
<reference evidence="6 7" key="1">
    <citation type="journal article" date="2011" name="G3 (Bethesda)">
        <title>Genome evolution in the Eremothecium clade of the Saccharomyces complex revealed by comparative genomics.</title>
        <authorList>
            <person name="Wendland J."/>
            <person name="Walther A."/>
        </authorList>
    </citation>
    <scope>NUCLEOTIDE SEQUENCE [LARGE SCALE GENOMIC DNA]</scope>
    <source>
        <strain evidence="7">CBS 270.75 / DBVPG 7215 / KCTC 17166 / NRRL Y-17582</strain>
    </source>
</reference>
<comment type="similarity">
    <text evidence="1">Belongs to the TRAFAC class OBG-HflX-like GTPase superfamily. OBG GTPase family.</text>
</comment>
<gene>
    <name evidence="6" type="ordered locus">Ecym_5094</name>
</gene>
<dbReference type="InterPro" id="IPR006073">
    <property type="entry name" value="GTP-bd"/>
</dbReference>
<feature type="domain" description="OBG-type G" evidence="4">
    <location>
        <begin position="368"/>
        <end position="541"/>
    </location>
</feature>
<name>I6NCT6_ERECY</name>
<dbReference type="InterPro" id="IPR031167">
    <property type="entry name" value="G_OBG"/>
</dbReference>
<dbReference type="eggNOG" id="KOG1489">
    <property type="taxonomic scope" value="Eukaryota"/>
</dbReference>
<dbReference type="InterPro" id="IPR005225">
    <property type="entry name" value="Small_GTP-bd"/>
</dbReference>
<dbReference type="SUPFAM" id="SSF52540">
    <property type="entry name" value="P-loop containing nucleoside triphosphate hydrolases"/>
    <property type="match status" value="1"/>
</dbReference>
<dbReference type="PANTHER" id="PTHR11702:SF31">
    <property type="entry name" value="MITOCHONDRIAL RIBOSOME-ASSOCIATED GTPASE 2"/>
    <property type="match status" value="1"/>
</dbReference>
<evidence type="ECO:0008006" key="8">
    <source>
        <dbReference type="Google" id="ProtNLM"/>
    </source>
</evidence>
<dbReference type="Pfam" id="PF01018">
    <property type="entry name" value="GTP1_OBG"/>
    <property type="match status" value="2"/>
</dbReference>
<dbReference type="HOGENOM" id="CLU_011747_2_6_1"/>
<dbReference type="OMA" id="PRVGHWE"/>
<dbReference type="CDD" id="cd01898">
    <property type="entry name" value="Obg"/>
    <property type="match status" value="1"/>
</dbReference>
<dbReference type="SUPFAM" id="SSF82051">
    <property type="entry name" value="Obg GTP-binding protein N-terminal domain"/>
    <property type="match status" value="1"/>
</dbReference>
<keyword evidence="7" id="KW-1185">Reference proteome</keyword>
<dbReference type="PRINTS" id="PR00326">
    <property type="entry name" value="GTP1OBG"/>
</dbReference>